<protein>
    <submittedName>
        <fullName evidence="7">Predicted O-acetylhomoserine sulfhydrylase</fullName>
    </submittedName>
</protein>
<evidence type="ECO:0000256" key="2">
    <source>
        <dbReference type="ARBA" id="ARBA00009077"/>
    </source>
</evidence>
<evidence type="ECO:0000256" key="1">
    <source>
        <dbReference type="ARBA" id="ARBA00001933"/>
    </source>
</evidence>
<dbReference type="InterPro" id="IPR015422">
    <property type="entry name" value="PyrdxlP-dep_Trfase_small"/>
</dbReference>
<dbReference type="Pfam" id="PF01053">
    <property type="entry name" value="Cys_Met_Meta_PP"/>
    <property type="match status" value="1"/>
</dbReference>
<keyword evidence="3" id="KW-0808">Transferase</keyword>
<dbReference type="GO" id="GO:0005737">
    <property type="term" value="C:cytoplasm"/>
    <property type="evidence" value="ECO:0007669"/>
    <property type="project" value="TreeGrafter"/>
</dbReference>
<dbReference type="AlphaFoldDB" id="Q5UEX0"/>
<dbReference type="GO" id="GO:0019346">
    <property type="term" value="P:transsulfuration"/>
    <property type="evidence" value="ECO:0007669"/>
    <property type="project" value="InterPro"/>
</dbReference>
<evidence type="ECO:0000313" key="7">
    <source>
        <dbReference type="EMBL" id="AAV31651.1"/>
    </source>
</evidence>
<dbReference type="Gene3D" id="3.40.640.10">
    <property type="entry name" value="Type I PLP-dependent aspartate aminotransferase-like (Major domain)"/>
    <property type="match status" value="1"/>
</dbReference>
<dbReference type="PANTHER" id="PTHR43797:SF2">
    <property type="entry name" value="HOMOCYSTEINE_CYSTEINE SYNTHASE"/>
    <property type="match status" value="1"/>
</dbReference>
<dbReference type="InterPro" id="IPR015424">
    <property type="entry name" value="PyrdxlP-dep_Trfase"/>
</dbReference>
<feature type="modified residue" description="N6-(pyridoxal phosphate)lysine" evidence="5">
    <location>
        <position position="233"/>
    </location>
</feature>
<organism evidence="7">
    <name type="scientific">uncultured alpha proteobacterium EBAC2C11</name>
    <dbReference type="NCBI Taxonomy" id="295349"/>
    <lineage>
        <taxon>Bacteria</taxon>
        <taxon>Pseudomonadati</taxon>
        <taxon>Pseudomonadota</taxon>
        <taxon>Alphaproteobacteria</taxon>
        <taxon>Candidatus Puniceispirillales</taxon>
        <taxon>environmental samples</taxon>
    </lineage>
</organism>
<dbReference type="InterPro" id="IPR000277">
    <property type="entry name" value="Cys/Met-Metab_PyrdxlP-dep_enz"/>
</dbReference>
<dbReference type="GO" id="GO:0003961">
    <property type="term" value="F:O-acetylhomoserine aminocarboxypropyltransferase activity"/>
    <property type="evidence" value="ECO:0007669"/>
    <property type="project" value="TreeGrafter"/>
</dbReference>
<dbReference type="InterPro" id="IPR015421">
    <property type="entry name" value="PyrdxlP-dep_Trfase_major"/>
</dbReference>
<dbReference type="EMBL" id="AY744399">
    <property type="protein sequence ID" value="AAV31651.1"/>
    <property type="molecule type" value="Genomic_DNA"/>
</dbReference>
<dbReference type="GO" id="GO:0071269">
    <property type="term" value="P:L-homocysteine biosynthetic process"/>
    <property type="evidence" value="ECO:0007669"/>
    <property type="project" value="TreeGrafter"/>
</dbReference>
<dbReference type="SUPFAM" id="SSF53383">
    <property type="entry name" value="PLP-dependent transferases"/>
    <property type="match status" value="1"/>
</dbReference>
<dbReference type="GO" id="GO:0004124">
    <property type="term" value="F:cysteine synthase activity"/>
    <property type="evidence" value="ECO:0007669"/>
    <property type="project" value="TreeGrafter"/>
</dbReference>
<dbReference type="CDD" id="cd00614">
    <property type="entry name" value="CGS_like"/>
    <property type="match status" value="1"/>
</dbReference>
<sequence>MQNLEAQRTGLFSADFDVKIMENSMYIDTKHPETLGLHGGNYRKDAVTNAVAVPIYQTTSYQFDSAEHAQKLFGLQELGNIYTRIMNPTTQALEERLASIEGGVAALAVASGSSAVALSIQNVASAGDNIVASPHLYGGTYNLFTNTLKEMGIEVRFADPGEPESFRALSDDKTRAYFGETLPNPKLVPFPIEEVASIGRELGIPLIVDNTAAPITCRPFDFGATIVVHSLTKYIGGHGTSIGGVIIDSGTFDWVANPNQQPHFNKPDSSYHGAIWGELVPEALGAPIAYAVRARVVLLRDLGSALSPTNAFNIIQGLETLALRFDRHQKNASEVVEFLSSHPNVVSVIYPSEFSGSEKNKVRKYLKKGFGALVGIELSGGIEAGKEFIDNLKMFYHVANIGDARSLAIHPASTTHSQLSAEDQIAAGVTPGYVRLSIGIEHIEDIIADLKQALELQKSGRLDAA</sequence>
<dbReference type="PIRSF" id="PIRSF001434">
    <property type="entry name" value="CGS"/>
    <property type="match status" value="1"/>
</dbReference>
<evidence type="ECO:0000256" key="4">
    <source>
        <dbReference type="ARBA" id="ARBA00022898"/>
    </source>
</evidence>
<keyword evidence="4 5" id="KW-0663">Pyridoxal phosphate</keyword>
<reference evidence="7" key="1">
    <citation type="submission" date="2004-09" db="EMBL/GenBank/DDBJ databases">
        <title>SAR116.</title>
        <authorList>
            <person name="Sabehi G."/>
            <person name="Beja O."/>
        </authorList>
    </citation>
    <scope>NUCLEOTIDE SEQUENCE</scope>
</reference>
<accession>Q5UEX0</accession>
<evidence type="ECO:0000256" key="3">
    <source>
        <dbReference type="ARBA" id="ARBA00022679"/>
    </source>
</evidence>
<comment type="similarity">
    <text evidence="2 6">Belongs to the trans-sulfuration enzymes family.</text>
</comment>
<dbReference type="FunFam" id="3.40.640.10:FF:000035">
    <property type="entry name" value="O-succinylhomoserine sulfhydrylase"/>
    <property type="match status" value="1"/>
</dbReference>
<dbReference type="InterPro" id="IPR006235">
    <property type="entry name" value="OAc-hSer/O-AcSer_sulfhydrylase"/>
</dbReference>
<dbReference type="GO" id="GO:0030170">
    <property type="term" value="F:pyridoxal phosphate binding"/>
    <property type="evidence" value="ECO:0007669"/>
    <property type="project" value="InterPro"/>
</dbReference>
<dbReference type="Gene3D" id="3.90.1150.10">
    <property type="entry name" value="Aspartate Aminotransferase, domain 1"/>
    <property type="match status" value="1"/>
</dbReference>
<name>Q5UEX0_9PROT</name>
<evidence type="ECO:0000256" key="6">
    <source>
        <dbReference type="RuleBase" id="RU362118"/>
    </source>
</evidence>
<comment type="cofactor">
    <cofactor evidence="1 6">
        <name>pyridoxal 5'-phosphate</name>
        <dbReference type="ChEBI" id="CHEBI:597326"/>
    </cofactor>
</comment>
<dbReference type="GO" id="GO:0006535">
    <property type="term" value="P:cysteine biosynthetic process from serine"/>
    <property type="evidence" value="ECO:0007669"/>
    <property type="project" value="TreeGrafter"/>
</dbReference>
<gene>
    <name evidence="7" type="ORF">Red2C11_67</name>
</gene>
<proteinExistence type="inferred from homology"/>
<evidence type="ECO:0000256" key="5">
    <source>
        <dbReference type="PIRSR" id="PIRSR001434-2"/>
    </source>
</evidence>
<dbReference type="NCBIfam" id="TIGR01326">
    <property type="entry name" value="OAH_OAS_sulfhy"/>
    <property type="match status" value="1"/>
</dbReference>
<dbReference type="PANTHER" id="PTHR43797">
    <property type="entry name" value="HOMOCYSTEINE/CYSTEINE SYNTHASE"/>
    <property type="match status" value="1"/>
</dbReference>